<accession>A0A8X6JDM5</accession>
<dbReference type="Gene3D" id="3.30.420.10">
    <property type="entry name" value="Ribonuclease H-like superfamily/Ribonuclease H"/>
    <property type="match status" value="1"/>
</dbReference>
<organism evidence="1 2">
    <name type="scientific">Trichonephila clavata</name>
    <name type="common">Joro spider</name>
    <name type="synonym">Nephila clavata</name>
    <dbReference type="NCBI Taxonomy" id="2740835"/>
    <lineage>
        <taxon>Eukaryota</taxon>
        <taxon>Metazoa</taxon>
        <taxon>Ecdysozoa</taxon>
        <taxon>Arthropoda</taxon>
        <taxon>Chelicerata</taxon>
        <taxon>Arachnida</taxon>
        <taxon>Araneae</taxon>
        <taxon>Araneomorphae</taxon>
        <taxon>Entelegynae</taxon>
        <taxon>Araneoidea</taxon>
        <taxon>Nephilidae</taxon>
        <taxon>Trichonephila</taxon>
    </lineage>
</organism>
<dbReference type="OrthoDB" id="8028980at2759"/>
<dbReference type="InterPro" id="IPR036397">
    <property type="entry name" value="RNaseH_sf"/>
</dbReference>
<sequence>MIDRISICEALAEQNEIVPFLKRMLTGNEKWVTYDNNVQNVVGKDSGQSVVKQFKRGQNQKGSTVHLVGLERN</sequence>
<name>A0A8X6JDM5_TRICU</name>
<evidence type="ECO:0000313" key="2">
    <source>
        <dbReference type="Proteomes" id="UP000887116"/>
    </source>
</evidence>
<reference evidence="1" key="1">
    <citation type="submission" date="2020-07" db="EMBL/GenBank/DDBJ databases">
        <title>Multicomponent nature underlies the extraordinary mechanical properties of spider dragline silk.</title>
        <authorList>
            <person name="Kono N."/>
            <person name="Nakamura H."/>
            <person name="Mori M."/>
            <person name="Yoshida Y."/>
            <person name="Ohtoshi R."/>
            <person name="Malay A.D."/>
            <person name="Moran D.A.P."/>
            <person name="Tomita M."/>
            <person name="Numata K."/>
            <person name="Arakawa K."/>
        </authorList>
    </citation>
    <scope>NUCLEOTIDE SEQUENCE</scope>
</reference>
<protein>
    <submittedName>
        <fullName evidence="1">Uncharacterized protein</fullName>
    </submittedName>
</protein>
<keyword evidence="2" id="KW-1185">Reference proteome</keyword>
<dbReference type="Proteomes" id="UP000887116">
    <property type="component" value="Unassembled WGS sequence"/>
</dbReference>
<comment type="caution">
    <text evidence="1">The sequence shown here is derived from an EMBL/GenBank/DDBJ whole genome shotgun (WGS) entry which is preliminary data.</text>
</comment>
<gene>
    <name evidence="1" type="ORF">TNCT_701021</name>
</gene>
<dbReference type="GO" id="GO:0003676">
    <property type="term" value="F:nucleic acid binding"/>
    <property type="evidence" value="ECO:0007669"/>
    <property type="project" value="InterPro"/>
</dbReference>
<dbReference type="EMBL" id="BMAO01025452">
    <property type="protein sequence ID" value="GFR02721.1"/>
    <property type="molecule type" value="Genomic_DNA"/>
</dbReference>
<evidence type="ECO:0000313" key="1">
    <source>
        <dbReference type="EMBL" id="GFR02721.1"/>
    </source>
</evidence>
<proteinExistence type="predicted"/>
<dbReference type="AlphaFoldDB" id="A0A8X6JDM5"/>